<evidence type="ECO:0000313" key="2">
    <source>
        <dbReference type="EMBL" id="QGZ32651.1"/>
    </source>
</evidence>
<protein>
    <submittedName>
        <fullName evidence="2">DUF2946 domain-containing protein</fullName>
    </submittedName>
</protein>
<dbReference type="OrthoDB" id="6896047at2"/>
<accession>A0A6I6M1X3</accession>
<feature type="region of interest" description="Disordered" evidence="1">
    <location>
        <begin position="83"/>
        <end position="110"/>
    </location>
</feature>
<name>A0A6I6M1X3_STUST</name>
<feature type="region of interest" description="Disordered" evidence="1">
    <location>
        <begin position="20"/>
        <end position="40"/>
    </location>
</feature>
<feature type="compositionally biased region" description="Basic residues" evidence="1">
    <location>
        <begin position="98"/>
        <end position="110"/>
    </location>
</feature>
<dbReference type="Pfam" id="PF11162">
    <property type="entry name" value="DUF2946"/>
    <property type="match status" value="1"/>
</dbReference>
<dbReference type="AlphaFoldDB" id="A0A6I6M1X3"/>
<reference evidence="2 3" key="1">
    <citation type="submission" date="2019-12" db="EMBL/GenBank/DDBJ databases">
        <title>Complete genome sequence of Pseudomonas stutzeri.</title>
        <authorList>
            <person name="Lim S.R."/>
            <person name="Kim J.H."/>
        </authorList>
    </citation>
    <scope>NUCLEOTIDE SEQUENCE [LARGE SCALE GENOMIC DNA]</scope>
    <source>
        <strain evidence="2 3">PM101005</strain>
    </source>
</reference>
<gene>
    <name evidence="2" type="ORF">GQA94_09645</name>
</gene>
<dbReference type="EMBL" id="CP046902">
    <property type="protein sequence ID" value="QGZ32651.1"/>
    <property type="molecule type" value="Genomic_DNA"/>
</dbReference>
<proteinExistence type="predicted"/>
<organism evidence="2 3">
    <name type="scientific">Stutzerimonas stutzeri</name>
    <name type="common">Pseudomonas stutzeri</name>
    <dbReference type="NCBI Taxonomy" id="316"/>
    <lineage>
        <taxon>Bacteria</taxon>
        <taxon>Pseudomonadati</taxon>
        <taxon>Pseudomonadota</taxon>
        <taxon>Gammaproteobacteria</taxon>
        <taxon>Pseudomonadales</taxon>
        <taxon>Pseudomonadaceae</taxon>
        <taxon>Stutzerimonas</taxon>
    </lineage>
</organism>
<evidence type="ECO:0000313" key="3">
    <source>
        <dbReference type="Proteomes" id="UP000438983"/>
    </source>
</evidence>
<evidence type="ECO:0000256" key="1">
    <source>
        <dbReference type="SAM" id="MobiDB-lite"/>
    </source>
</evidence>
<sequence>MLMIHAGPLYSAVQAARAANAHHHQHAGHESATAHAHHGQGMAGEPEWLAALELCGYCELLTLNPPLTLSVALILPRHEPAYVQPLPEQPLPQALRRSSGHPRAPPHNHC</sequence>
<dbReference type="RefSeq" id="WP_158190072.1">
    <property type="nucleotide sequence ID" value="NZ_CP046902.1"/>
</dbReference>
<dbReference type="InterPro" id="IPR021333">
    <property type="entry name" value="DUF2946"/>
</dbReference>
<dbReference type="Proteomes" id="UP000438983">
    <property type="component" value="Chromosome"/>
</dbReference>